<comment type="caution">
    <text evidence="1">The sequence shown here is derived from an EMBL/GenBank/DDBJ whole genome shotgun (WGS) entry which is preliminary data.</text>
</comment>
<sequence length="90" mass="9500">MVRKAEADCEKATVGGGCPNVKECVETCRPCYRGVGVVRVYCLAAGGGFPYARCVCSFYKGAPCNPPAPPSCPRPWHGADHVALNKTLLA</sequence>
<keyword evidence="2" id="KW-1185">Reference proteome</keyword>
<protein>
    <submittedName>
        <fullName evidence="1">Uncharacterized protein</fullName>
    </submittedName>
</protein>
<accession>A0ABQ8IB26</accession>
<evidence type="ECO:0000313" key="2">
    <source>
        <dbReference type="Proteomes" id="UP000827721"/>
    </source>
</evidence>
<dbReference type="Proteomes" id="UP000827721">
    <property type="component" value="Unassembled WGS sequence"/>
</dbReference>
<proteinExistence type="predicted"/>
<gene>
    <name evidence="1" type="ORF">JRO89_XS03G0211300</name>
</gene>
<reference evidence="1 2" key="1">
    <citation type="submission" date="2021-02" db="EMBL/GenBank/DDBJ databases">
        <title>Plant Genome Project.</title>
        <authorList>
            <person name="Zhang R.-G."/>
        </authorList>
    </citation>
    <scope>NUCLEOTIDE SEQUENCE [LARGE SCALE GENOMIC DNA]</scope>
    <source>
        <tissue evidence="1">Leaves</tissue>
    </source>
</reference>
<organism evidence="1 2">
    <name type="scientific">Xanthoceras sorbifolium</name>
    <dbReference type="NCBI Taxonomy" id="99658"/>
    <lineage>
        <taxon>Eukaryota</taxon>
        <taxon>Viridiplantae</taxon>
        <taxon>Streptophyta</taxon>
        <taxon>Embryophyta</taxon>
        <taxon>Tracheophyta</taxon>
        <taxon>Spermatophyta</taxon>
        <taxon>Magnoliopsida</taxon>
        <taxon>eudicotyledons</taxon>
        <taxon>Gunneridae</taxon>
        <taxon>Pentapetalae</taxon>
        <taxon>rosids</taxon>
        <taxon>malvids</taxon>
        <taxon>Sapindales</taxon>
        <taxon>Sapindaceae</taxon>
        <taxon>Xanthoceroideae</taxon>
        <taxon>Xanthoceras</taxon>
    </lineage>
</organism>
<evidence type="ECO:0000313" key="1">
    <source>
        <dbReference type="EMBL" id="KAH7573820.1"/>
    </source>
</evidence>
<name>A0ABQ8IB26_9ROSI</name>
<dbReference type="EMBL" id="JAFEMO010000003">
    <property type="protein sequence ID" value="KAH7573820.1"/>
    <property type="molecule type" value="Genomic_DNA"/>
</dbReference>